<dbReference type="RefSeq" id="WP_093919048.1">
    <property type="nucleotide sequence ID" value="NZ_FONW01000002.1"/>
</dbReference>
<evidence type="ECO:0000313" key="4">
    <source>
        <dbReference type="EMBL" id="SFF01045.1"/>
    </source>
</evidence>
<dbReference type="GO" id="GO:0003747">
    <property type="term" value="F:translation release factor activity"/>
    <property type="evidence" value="ECO:0007669"/>
    <property type="project" value="InterPro"/>
</dbReference>
<keyword evidence="5" id="KW-1185">Reference proteome</keyword>
<reference evidence="4 5" key="1">
    <citation type="submission" date="2016-10" db="EMBL/GenBank/DDBJ databases">
        <authorList>
            <person name="de Groot N.N."/>
        </authorList>
    </citation>
    <scope>NUCLEOTIDE SEQUENCE [LARGE SCALE GENOMIC DNA]</scope>
    <source>
        <strain evidence="4 5">CGMCC 1.9156</strain>
    </source>
</reference>
<evidence type="ECO:0000259" key="3">
    <source>
        <dbReference type="Pfam" id="PF00472"/>
    </source>
</evidence>
<dbReference type="EMBL" id="FONW01000002">
    <property type="protein sequence ID" value="SFF01045.1"/>
    <property type="molecule type" value="Genomic_DNA"/>
</dbReference>
<dbReference type="PANTHER" id="PTHR47814">
    <property type="entry name" value="PEPTIDYL-TRNA HYDROLASE ARFB"/>
    <property type="match status" value="1"/>
</dbReference>
<evidence type="ECO:0000313" key="5">
    <source>
        <dbReference type="Proteomes" id="UP000198964"/>
    </source>
</evidence>
<feature type="domain" description="Prokaryotic-type class I peptide chain release factors" evidence="3">
    <location>
        <begin position="13"/>
        <end position="131"/>
    </location>
</feature>
<dbReference type="GO" id="GO:0043022">
    <property type="term" value="F:ribosome binding"/>
    <property type="evidence" value="ECO:0007669"/>
    <property type="project" value="TreeGrafter"/>
</dbReference>
<feature type="compositionally biased region" description="Basic residues" evidence="2">
    <location>
        <begin position="129"/>
        <end position="138"/>
    </location>
</feature>
<dbReference type="Pfam" id="PF00472">
    <property type="entry name" value="RF-1"/>
    <property type="match status" value="1"/>
</dbReference>
<dbReference type="SUPFAM" id="SSF75620">
    <property type="entry name" value="Release factor"/>
    <property type="match status" value="1"/>
</dbReference>
<dbReference type="Proteomes" id="UP000198964">
    <property type="component" value="Unassembled WGS sequence"/>
</dbReference>
<feature type="compositionally biased region" description="Basic and acidic residues" evidence="2">
    <location>
        <begin position="118"/>
        <end position="128"/>
    </location>
</feature>
<dbReference type="PANTHER" id="PTHR47814:SF1">
    <property type="entry name" value="PEPTIDYL-TRNA HYDROLASE ARFB"/>
    <property type="match status" value="1"/>
</dbReference>
<evidence type="ECO:0000256" key="1">
    <source>
        <dbReference type="ARBA" id="ARBA00010835"/>
    </source>
</evidence>
<name>A0A1I2F7B4_9BACT</name>
<dbReference type="STRING" id="655355.SAMN05216283_102386"/>
<dbReference type="Gene3D" id="3.30.160.20">
    <property type="match status" value="1"/>
</dbReference>
<accession>A0A1I2F7B4</accession>
<dbReference type="AlphaFoldDB" id="A0A1I2F7B4"/>
<proteinExistence type="inferred from homology"/>
<feature type="region of interest" description="Disordered" evidence="2">
    <location>
        <begin position="104"/>
        <end position="138"/>
    </location>
</feature>
<evidence type="ECO:0000256" key="2">
    <source>
        <dbReference type="SAM" id="MobiDB-lite"/>
    </source>
</evidence>
<dbReference type="GO" id="GO:0004045">
    <property type="term" value="F:peptidyl-tRNA hydrolase activity"/>
    <property type="evidence" value="ECO:0007669"/>
    <property type="project" value="TreeGrafter"/>
</dbReference>
<protein>
    <submittedName>
        <fullName evidence="4">Ribosome-associated protein</fullName>
    </submittedName>
</protein>
<dbReference type="GO" id="GO:0072344">
    <property type="term" value="P:rescue of stalled ribosome"/>
    <property type="evidence" value="ECO:0007669"/>
    <property type="project" value="TreeGrafter"/>
</dbReference>
<dbReference type="NCBIfam" id="NF006718">
    <property type="entry name" value="PRK09256.1"/>
    <property type="match status" value="1"/>
</dbReference>
<comment type="similarity">
    <text evidence="1">Belongs to the prokaryotic/mitochondrial release factor family.</text>
</comment>
<gene>
    <name evidence="4" type="ORF">SAMN05216283_102386</name>
</gene>
<sequence length="138" mass="15824">MNTALTHLPDLTSEFTFKTSRSSGPGGQHVNKTDSRVELRFNPQKSELLSDDQKVILHQKLSSQLTSDGDLIVVCQQERSQYKNKALAIEKLYELLHKALRPIKKRKATKPTRASIQKRMELKKQTAEKKKRRGKIDL</sequence>
<dbReference type="InterPro" id="IPR000352">
    <property type="entry name" value="Pep_chain_release_fac_I"/>
</dbReference>
<organism evidence="4 5">
    <name type="scientific">Sunxiuqinia elliptica</name>
    <dbReference type="NCBI Taxonomy" id="655355"/>
    <lineage>
        <taxon>Bacteria</taxon>
        <taxon>Pseudomonadati</taxon>
        <taxon>Bacteroidota</taxon>
        <taxon>Bacteroidia</taxon>
        <taxon>Marinilabiliales</taxon>
        <taxon>Prolixibacteraceae</taxon>
        <taxon>Sunxiuqinia</taxon>
    </lineage>
</organism>
<dbReference type="InterPro" id="IPR045853">
    <property type="entry name" value="Pep_chain_release_fac_I_sf"/>
</dbReference>